<dbReference type="AlphaFoldDB" id="A0A1A9MYV0"/>
<evidence type="ECO:0000256" key="1">
    <source>
        <dbReference type="ARBA" id="ARBA00005417"/>
    </source>
</evidence>
<comment type="caution">
    <text evidence="8">The sequence shown here is derived from an EMBL/GenBank/DDBJ whole genome shotgun (WGS) entry which is preliminary data.</text>
</comment>
<keyword evidence="5" id="KW-0547">Nucleotide-binding</keyword>
<dbReference type="PROSITE" id="PS50893">
    <property type="entry name" value="ABC_TRANSPORTER_2"/>
    <property type="match status" value="2"/>
</dbReference>
<dbReference type="InterPro" id="IPR003593">
    <property type="entry name" value="AAA+_ATPase"/>
</dbReference>
<dbReference type="GO" id="GO:0005524">
    <property type="term" value="F:ATP binding"/>
    <property type="evidence" value="ECO:0007669"/>
    <property type="project" value="UniProtKB-KW"/>
</dbReference>
<dbReference type="SMART" id="SM00382">
    <property type="entry name" value="AAA"/>
    <property type="match status" value="2"/>
</dbReference>
<dbReference type="InterPro" id="IPR003439">
    <property type="entry name" value="ABC_transporter-like_ATP-bd"/>
</dbReference>
<dbReference type="InterPro" id="IPR013563">
    <property type="entry name" value="Oligopep_ABC_C"/>
</dbReference>
<comment type="similarity">
    <text evidence="1">Belongs to the ABC transporter superfamily.</text>
</comment>
<dbReference type="NCBIfam" id="NF008453">
    <property type="entry name" value="PRK11308.1"/>
    <property type="match status" value="2"/>
</dbReference>
<reference evidence="10 11" key="1">
    <citation type="submission" date="2016-04" db="EMBL/GenBank/DDBJ databases">
        <title>Reclassification of Paraburkholderia panaciterrae (Farh et al. 2015) Dobritsa &amp; Samadpour 2016 as a later homotypic synonym of Paraburkholderia ginsengiterrae (Farh et al. 2015) Dobritsa &amp; Samadpour 2016.</title>
        <authorList>
            <person name="Dobritsa A.P."/>
            <person name="Kutumbaka K."/>
            <person name="Samadpour M."/>
        </authorList>
    </citation>
    <scope>NUCLEOTIDE SEQUENCE [LARGE SCALE GENOMIC DNA]</scope>
    <source>
        <strain evidence="8 11">DCY85</strain>
        <strain evidence="9 10">DCY85-1</strain>
    </source>
</reference>
<keyword evidence="6" id="KW-0067">ATP-binding</keyword>
<dbReference type="InterPro" id="IPR050319">
    <property type="entry name" value="ABC_transp_ATP-bind"/>
</dbReference>
<dbReference type="SUPFAM" id="SSF52540">
    <property type="entry name" value="P-loop containing nucleoside triphosphate hydrolases"/>
    <property type="match status" value="2"/>
</dbReference>
<dbReference type="InterPro" id="IPR027417">
    <property type="entry name" value="P-loop_NTPase"/>
</dbReference>
<dbReference type="EMBL" id="LXKA01000367">
    <property type="protein sequence ID" value="OAJ52862.1"/>
    <property type="molecule type" value="Genomic_DNA"/>
</dbReference>
<dbReference type="InterPro" id="IPR017871">
    <property type="entry name" value="ABC_transporter-like_CS"/>
</dbReference>
<protein>
    <submittedName>
        <fullName evidence="8">ABC transporter</fullName>
    </submittedName>
</protein>
<evidence type="ECO:0000256" key="3">
    <source>
        <dbReference type="ARBA" id="ARBA00022475"/>
    </source>
</evidence>
<evidence type="ECO:0000313" key="8">
    <source>
        <dbReference type="EMBL" id="OAJ52862.1"/>
    </source>
</evidence>
<dbReference type="Pfam" id="PF08352">
    <property type="entry name" value="oligo_HPY"/>
    <property type="match status" value="1"/>
</dbReference>
<accession>A0A1A9MYV0</accession>
<organism evidence="8 11">
    <name type="scientific">Paraburkholderia ginsengiterrae</name>
    <dbReference type="NCBI Taxonomy" id="1462993"/>
    <lineage>
        <taxon>Bacteria</taxon>
        <taxon>Pseudomonadati</taxon>
        <taxon>Pseudomonadota</taxon>
        <taxon>Betaproteobacteria</taxon>
        <taxon>Burkholderiales</taxon>
        <taxon>Burkholderiaceae</taxon>
        <taxon>Paraburkholderia</taxon>
    </lineage>
</organism>
<evidence type="ECO:0000313" key="9">
    <source>
        <dbReference type="EMBL" id="OAJ63129.1"/>
    </source>
</evidence>
<dbReference type="GO" id="GO:0016887">
    <property type="term" value="F:ATP hydrolysis activity"/>
    <property type="evidence" value="ECO:0007669"/>
    <property type="project" value="InterPro"/>
</dbReference>
<evidence type="ECO:0000256" key="4">
    <source>
        <dbReference type="ARBA" id="ARBA00022519"/>
    </source>
</evidence>
<dbReference type="OrthoDB" id="9802772at2"/>
<dbReference type="PANTHER" id="PTHR43776:SF7">
    <property type="entry name" value="D,D-DIPEPTIDE TRANSPORT ATP-BINDING PROTEIN DDPF-RELATED"/>
    <property type="match status" value="1"/>
</dbReference>
<keyword evidence="3" id="KW-1003">Cell membrane</keyword>
<dbReference type="EMBL" id="LXJZ01000030">
    <property type="protein sequence ID" value="OAJ63129.1"/>
    <property type="molecule type" value="Genomic_DNA"/>
</dbReference>
<dbReference type="Proteomes" id="UP000077961">
    <property type="component" value="Unassembled WGS sequence"/>
</dbReference>
<gene>
    <name evidence="9" type="ORF">A6V36_20070</name>
    <name evidence="8" type="ORF">A6V37_36300</name>
</gene>
<sequence>MADRDMIEVKGLRVVAGSAPGPVTEIVKGVDFSVKKGEVLALIGESGSGKTTIALSLLGYARAGCAISGGSARIGDVEVLSLDAKGRRALRARTVAYVAQSAAAGFNPARTIMDQVIEPALLHQLMTKDAARAKAIGLFRALALPAPETIGERYPHQVSGGQLQRLMAAMALITDPAVVVFDEPTTALDVTTQIEVLAAFKKVVRELGTTAVYVSHDLAVVAQMADRIVVLNGGAVKENGAVAQVLDAPVDAYTRQLLAATRRPEAVLETPQNLGGEVPPLLEIRGLSAGYGRIDRFGAPAVRVLDDVSLSIPRGSTLGVIGESGSGKTTLARVVAGLVDRSGGEVLFDGKPLPAQLARRTPEQYRQIQIVFQNADTALNPSHSIADILSRPLAFYHQLRGSAAKKRTLELLDLVKLPSSLATRTPAGLSGGQKQRVNLARALAAKPALILCDEVTSALDTVVGAAILDLLADLRRELGVSYMFISHDISTVRAICDEVIVLYAGHRVEAGQRDVLAAPPYHPYTGLLVDSVPALKPGWLDARRNIGTAALPAMGESADIPELCAFRARCPVRIDGKCNMTPPVMKKLPSGAEILCHHPVAELNRLQSMEATTA</sequence>
<dbReference type="Pfam" id="PF00005">
    <property type="entry name" value="ABC_tran"/>
    <property type="match status" value="2"/>
</dbReference>
<dbReference type="GO" id="GO:0015833">
    <property type="term" value="P:peptide transport"/>
    <property type="evidence" value="ECO:0007669"/>
    <property type="project" value="InterPro"/>
</dbReference>
<keyword evidence="2" id="KW-0813">Transport</keyword>
<evidence type="ECO:0000259" key="7">
    <source>
        <dbReference type="PROSITE" id="PS50893"/>
    </source>
</evidence>
<keyword evidence="4" id="KW-0472">Membrane</keyword>
<evidence type="ECO:0000256" key="2">
    <source>
        <dbReference type="ARBA" id="ARBA00022448"/>
    </source>
</evidence>
<evidence type="ECO:0000256" key="6">
    <source>
        <dbReference type="ARBA" id="ARBA00022840"/>
    </source>
</evidence>
<dbReference type="CDD" id="cd03257">
    <property type="entry name" value="ABC_NikE_OppD_transporters"/>
    <property type="match status" value="2"/>
</dbReference>
<dbReference type="PROSITE" id="PS00211">
    <property type="entry name" value="ABC_TRANSPORTER_1"/>
    <property type="match status" value="1"/>
</dbReference>
<dbReference type="NCBIfam" id="TIGR01727">
    <property type="entry name" value="oligo_HPY"/>
    <property type="match status" value="1"/>
</dbReference>
<name>A0A1A9MYV0_9BURK</name>
<evidence type="ECO:0000256" key="5">
    <source>
        <dbReference type="ARBA" id="ARBA00022741"/>
    </source>
</evidence>
<dbReference type="PANTHER" id="PTHR43776">
    <property type="entry name" value="TRANSPORT ATP-BINDING PROTEIN"/>
    <property type="match status" value="1"/>
</dbReference>
<dbReference type="Gene3D" id="3.40.50.300">
    <property type="entry name" value="P-loop containing nucleotide triphosphate hydrolases"/>
    <property type="match status" value="2"/>
</dbReference>
<feature type="domain" description="ABC transporter" evidence="7">
    <location>
        <begin position="282"/>
        <end position="529"/>
    </location>
</feature>
<evidence type="ECO:0000313" key="11">
    <source>
        <dbReference type="Proteomes" id="UP000078116"/>
    </source>
</evidence>
<dbReference type="GO" id="GO:0055085">
    <property type="term" value="P:transmembrane transport"/>
    <property type="evidence" value="ECO:0007669"/>
    <property type="project" value="UniProtKB-ARBA"/>
</dbReference>
<dbReference type="RefSeq" id="WP_064265492.1">
    <property type="nucleotide sequence ID" value="NZ_LXJZ01000030.1"/>
</dbReference>
<feature type="domain" description="ABC transporter" evidence="7">
    <location>
        <begin position="7"/>
        <end position="258"/>
    </location>
</feature>
<dbReference type="Proteomes" id="UP000078116">
    <property type="component" value="Unassembled WGS sequence"/>
</dbReference>
<keyword evidence="10" id="KW-1185">Reference proteome</keyword>
<dbReference type="STRING" id="1462993.A6V36_20070"/>
<proteinExistence type="inferred from homology"/>
<evidence type="ECO:0000313" key="10">
    <source>
        <dbReference type="Proteomes" id="UP000077961"/>
    </source>
</evidence>
<keyword evidence="4" id="KW-0997">Cell inner membrane</keyword>